<dbReference type="Proteomes" id="UP000016935">
    <property type="component" value="Unassembled WGS sequence"/>
</dbReference>
<name>R0J0A5_EXST2</name>
<proteinExistence type="predicted"/>
<dbReference type="OrthoDB" id="5066239at2759"/>
<accession>R0J0A5</accession>
<dbReference type="STRING" id="671987.R0J0A5"/>
<dbReference type="SUPFAM" id="SSF58100">
    <property type="entry name" value="Bacterial hemolysins"/>
    <property type="match status" value="1"/>
</dbReference>
<dbReference type="eggNOG" id="ENOG502SS8Y">
    <property type="taxonomic scope" value="Eukaryota"/>
</dbReference>
<protein>
    <recommendedName>
        <fullName evidence="3">Alpha-xenorhabdolysin family binary toxin subunit A</fullName>
    </recommendedName>
</protein>
<sequence>MTETTTVTSWTPTSEVEIKAKEAFESLSASVDRTITLDAAGAPARFILNSKGYFAVKDYAETGKSFPTTDEEFEKQISKNAFHKLTDADPDIYATTRKTMVNIGSSCSDFANNHLNSLISCAQDAILYSDNATMWLSDMDNVNLRSQLEILFNEKYTSKDTQDDAYRNALDIANASLNVLKGEALEKKEATKKVLDALLRFQNDTITNHSDMEYLITQYETGPVKTNSITSDPFLKYLNADLQAKKNSLLGLITEQDDKYQAWQIHTGVACGSVVVPIIGWISMAVNTGLAIARRNEYEELVKQVAKAKSDNQEETDLIEYVSKMVTQGKGIETKMEAAVAAMQELHDLFSKQSECFDKVATYLSGMQVGVKLDSLTSRKLFVMNSMTSALKKLKDLKQVAQEFVTNAVHSIDLTKKE</sequence>
<organism evidence="1 2">
    <name type="scientific">Exserohilum turcicum (strain 28A)</name>
    <name type="common">Northern leaf blight fungus</name>
    <name type="synonym">Setosphaeria turcica</name>
    <dbReference type="NCBI Taxonomy" id="671987"/>
    <lineage>
        <taxon>Eukaryota</taxon>
        <taxon>Fungi</taxon>
        <taxon>Dikarya</taxon>
        <taxon>Ascomycota</taxon>
        <taxon>Pezizomycotina</taxon>
        <taxon>Dothideomycetes</taxon>
        <taxon>Pleosporomycetidae</taxon>
        <taxon>Pleosporales</taxon>
        <taxon>Pleosporineae</taxon>
        <taxon>Pleosporaceae</taxon>
        <taxon>Exserohilum</taxon>
    </lineage>
</organism>
<dbReference type="GeneID" id="19404997"/>
<evidence type="ECO:0000313" key="1">
    <source>
        <dbReference type="EMBL" id="EOA90186.1"/>
    </source>
</evidence>
<dbReference type="Gene3D" id="1.20.1170.10">
    <property type="match status" value="1"/>
</dbReference>
<dbReference type="HOGENOM" id="CLU_657495_0_0_1"/>
<keyword evidence="2" id="KW-1185">Reference proteome</keyword>
<gene>
    <name evidence="1" type="ORF">SETTUDRAFT_45458</name>
</gene>
<reference evidence="1 2" key="1">
    <citation type="journal article" date="2012" name="PLoS Pathog.">
        <title>Diverse lifestyles and strategies of plant pathogenesis encoded in the genomes of eighteen Dothideomycetes fungi.</title>
        <authorList>
            <person name="Ohm R.A."/>
            <person name="Feau N."/>
            <person name="Henrissat B."/>
            <person name="Schoch C.L."/>
            <person name="Horwitz B.A."/>
            <person name="Barry K.W."/>
            <person name="Condon B.J."/>
            <person name="Copeland A.C."/>
            <person name="Dhillon B."/>
            <person name="Glaser F."/>
            <person name="Hesse C.N."/>
            <person name="Kosti I."/>
            <person name="LaButti K."/>
            <person name="Lindquist E.A."/>
            <person name="Lucas S."/>
            <person name="Salamov A.A."/>
            <person name="Bradshaw R.E."/>
            <person name="Ciuffetti L."/>
            <person name="Hamelin R.C."/>
            <person name="Kema G.H.J."/>
            <person name="Lawrence C."/>
            <person name="Scott J.A."/>
            <person name="Spatafora J.W."/>
            <person name="Turgeon B.G."/>
            <person name="de Wit P.J.G.M."/>
            <person name="Zhong S."/>
            <person name="Goodwin S.B."/>
            <person name="Grigoriev I.V."/>
        </authorList>
    </citation>
    <scope>NUCLEOTIDE SEQUENCE [LARGE SCALE GENOMIC DNA]</scope>
    <source>
        <strain evidence="2">28A</strain>
    </source>
</reference>
<evidence type="ECO:0008006" key="3">
    <source>
        <dbReference type="Google" id="ProtNLM"/>
    </source>
</evidence>
<dbReference type="EMBL" id="KB908493">
    <property type="protein sequence ID" value="EOA90186.1"/>
    <property type="molecule type" value="Genomic_DNA"/>
</dbReference>
<dbReference type="RefSeq" id="XP_008021926.1">
    <property type="nucleotide sequence ID" value="XM_008023735.1"/>
</dbReference>
<evidence type="ECO:0000313" key="2">
    <source>
        <dbReference type="Proteomes" id="UP000016935"/>
    </source>
</evidence>
<dbReference type="AlphaFoldDB" id="R0J0A5"/>
<reference evidence="1 2" key="2">
    <citation type="journal article" date="2013" name="PLoS Genet.">
        <title>Comparative genome structure, secondary metabolite, and effector coding capacity across Cochliobolus pathogens.</title>
        <authorList>
            <person name="Condon B.J."/>
            <person name="Leng Y."/>
            <person name="Wu D."/>
            <person name="Bushley K.E."/>
            <person name="Ohm R.A."/>
            <person name="Otillar R."/>
            <person name="Martin J."/>
            <person name="Schackwitz W."/>
            <person name="Grimwood J."/>
            <person name="MohdZainudin N."/>
            <person name="Xue C."/>
            <person name="Wang R."/>
            <person name="Manning V.A."/>
            <person name="Dhillon B."/>
            <person name="Tu Z.J."/>
            <person name="Steffenson B.J."/>
            <person name="Salamov A."/>
            <person name="Sun H."/>
            <person name="Lowry S."/>
            <person name="LaButti K."/>
            <person name="Han J."/>
            <person name="Copeland A."/>
            <person name="Lindquist E."/>
            <person name="Barry K."/>
            <person name="Schmutz J."/>
            <person name="Baker S.E."/>
            <person name="Ciuffetti L.M."/>
            <person name="Grigoriev I.V."/>
            <person name="Zhong S."/>
            <person name="Turgeon B.G."/>
        </authorList>
    </citation>
    <scope>NUCLEOTIDE SEQUENCE [LARGE SCALE GENOMIC DNA]</scope>
    <source>
        <strain evidence="2">28A</strain>
    </source>
</reference>
<dbReference type="CDD" id="cd22656">
    <property type="entry name" value="ClyA_Cry6Aa-like"/>
    <property type="match status" value="1"/>
</dbReference>